<dbReference type="Gene3D" id="1.10.10.10">
    <property type="entry name" value="Winged helix-like DNA-binding domain superfamily/Winged helix DNA-binding domain"/>
    <property type="match status" value="1"/>
</dbReference>
<reference evidence="2 3" key="1">
    <citation type="submission" date="2020-08" db="EMBL/GenBank/DDBJ databases">
        <title>Genomic Encyclopedia of Type Strains, Phase IV (KMG-IV): sequencing the most valuable type-strain genomes for metagenomic binning, comparative biology and taxonomic classification.</title>
        <authorList>
            <person name="Goeker M."/>
        </authorList>
    </citation>
    <scope>NUCLEOTIDE SEQUENCE [LARGE SCALE GENOMIC DNA]</scope>
    <source>
        <strain evidence="2 3">DSM 100211</strain>
    </source>
</reference>
<dbReference type="EMBL" id="JACIEE010000002">
    <property type="protein sequence ID" value="MBB3976040.1"/>
    <property type="molecule type" value="Genomic_DNA"/>
</dbReference>
<keyword evidence="2" id="KW-0238">DNA-binding</keyword>
<dbReference type="SMART" id="SM00421">
    <property type="entry name" value="HTH_LUXR"/>
    <property type="match status" value="1"/>
</dbReference>
<protein>
    <submittedName>
        <fullName evidence="2">DNA-binding CsgD family transcriptional regulator/PAS domain-containing protein</fullName>
    </submittedName>
</protein>
<evidence type="ECO:0000313" key="2">
    <source>
        <dbReference type="EMBL" id="MBB3976040.1"/>
    </source>
</evidence>
<organism evidence="2 3">
    <name type="scientific">Mycoplana azooxidifex</name>
    <dbReference type="NCBI Taxonomy" id="1636188"/>
    <lineage>
        <taxon>Bacteria</taxon>
        <taxon>Pseudomonadati</taxon>
        <taxon>Pseudomonadota</taxon>
        <taxon>Alphaproteobacteria</taxon>
        <taxon>Hyphomicrobiales</taxon>
        <taxon>Rhizobiaceae</taxon>
        <taxon>Mycoplana</taxon>
    </lineage>
</organism>
<dbReference type="GO" id="GO:0006355">
    <property type="term" value="P:regulation of DNA-templated transcription"/>
    <property type="evidence" value="ECO:0007669"/>
    <property type="project" value="InterPro"/>
</dbReference>
<dbReference type="InterPro" id="IPR036388">
    <property type="entry name" value="WH-like_DNA-bd_sf"/>
</dbReference>
<dbReference type="Proteomes" id="UP000574761">
    <property type="component" value="Unassembled WGS sequence"/>
</dbReference>
<evidence type="ECO:0000313" key="3">
    <source>
        <dbReference type="Proteomes" id="UP000574761"/>
    </source>
</evidence>
<sequence length="365" mass="39989">MSIDIKRLQHASMHVSDIVADPSRWTELLEEVATATGAMGAGLIPQTGSGGALATGHLKECLETYVREGWPEQDADSHRRARVMNMRGEVALDRDLADAGDQRAPFFEEFLPRFDGMWWAGIGVRGGPDFWSLTLHRSLRQGAFEQTDRAVLRQFSLRLNEVGSLAHLAGRVALSSVANSFDQIGKAVVAIDETGRFIHANAAARQLMGASIRIVGERLMFRDRHAAAEYCKVVDRLRGLREGKTLLAPPIVVRRENAAPLVIRTLPVDGAAKSPFLCARALLLLEEIVRPARSDWQVFSRAFRLTPAEARLAALLAIGESLENAADTLGVTKETARSRIKSIFQKTDTHRQATLVALLASLGKS</sequence>
<name>A0A7W6GI23_9HYPH</name>
<dbReference type="InterPro" id="IPR016032">
    <property type="entry name" value="Sig_transdc_resp-reg_C-effctor"/>
</dbReference>
<dbReference type="Pfam" id="PF13188">
    <property type="entry name" value="PAS_8"/>
    <property type="match status" value="1"/>
</dbReference>
<accession>A0A7W6GI23</accession>
<comment type="caution">
    <text evidence="2">The sequence shown here is derived from an EMBL/GenBank/DDBJ whole genome shotgun (WGS) entry which is preliminary data.</text>
</comment>
<evidence type="ECO:0000259" key="1">
    <source>
        <dbReference type="SMART" id="SM00421"/>
    </source>
</evidence>
<dbReference type="InterPro" id="IPR000792">
    <property type="entry name" value="Tscrpt_reg_LuxR_C"/>
</dbReference>
<keyword evidence="3" id="KW-1185">Reference proteome</keyword>
<dbReference type="GO" id="GO:0003677">
    <property type="term" value="F:DNA binding"/>
    <property type="evidence" value="ECO:0007669"/>
    <property type="project" value="UniProtKB-KW"/>
</dbReference>
<dbReference type="SUPFAM" id="SSF55785">
    <property type="entry name" value="PYP-like sensor domain (PAS domain)"/>
    <property type="match status" value="1"/>
</dbReference>
<dbReference type="InterPro" id="IPR000014">
    <property type="entry name" value="PAS"/>
</dbReference>
<proteinExistence type="predicted"/>
<dbReference type="RefSeq" id="WP_183800535.1">
    <property type="nucleotide sequence ID" value="NZ_JACIEE010000002.1"/>
</dbReference>
<gene>
    <name evidence="2" type="ORF">GGQ64_001227</name>
</gene>
<feature type="domain" description="HTH luxR-type" evidence="1">
    <location>
        <begin position="302"/>
        <end position="359"/>
    </location>
</feature>
<dbReference type="AlphaFoldDB" id="A0A7W6GI23"/>
<dbReference type="InterPro" id="IPR035965">
    <property type="entry name" value="PAS-like_dom_sf"/>
</dbReference>
<dbReference type="SUPFAM" id="SSF46894">
    <property type="entry name" value="C-terminal effector domain of the bipartite response regulators"/>
    <property type="match status" value="1"/>
</dbReference>